<keyword evidence="1" id="KW-0812">Transmembrane</keyword>
<dbReference type="EMBL" id="CAFBQW010000095">
    <property type="protein sequence ID" value="CAB5066434.1"/>
    <property type="molecule type" value="Genomic_DNA"/>
</dbReference>
<feature type="transmembrane region" description="Helical" evidence="1">
    <location>
        <begin position="198"/>
        <end position="225"/>
    </location>
</feature>
<sequence length="297" mass="30984">MGTFSRSLALTKASWQVLREDKELIALPAISAVASLIFVTPFFAIAALSLSSSEGAATSSSSTTAGGTTLALPGYIALFFAYLIVAYITIFFQSALILAANERMTGGNPTLKSSLQGAWKNAGHILPWAIISATVSIVLQAIQERAGFIGKIVVGLVGVAWTLVTMLVLPILVIEGVGVKEALTRSGAAFKRTWGENVVGNGAIGLISFLAMFAGILVCGGIIFIGTSTGLWPVGLLGGILMVIWILLVSVFSTALSGVFRTALYRYAMFGESSSGFSQDLIEHAFKPKKPGTGGAI</sequence>
<dbReference type="AlphaFoldDB" id="A0A6J7NJM6"/>
<organism evidence="2">
    <name type="scientific">freshwater metagenome</name>
    <dbReference type="NCBI Taxonomy" id="449393"/>
    <lineage>
        <taxon>unclassified sequences</taxon>
        <taxon>metagenomes</taxon>
        <taxon>ecological metagenomes</taxon>
    </lineage>
</organism>
<keyword evidence="1" id="KW-0472">Membrane</keyword>
<accession>A0A6J7NJM6</accession>
<feature type="transmembrane region" description="Helical" evidence="1">
    <location>
        <begin position="121"/>
        <end position="142"/>
    </location>
</feature>
<feature type="transmembrane region" description="Helical" evidence="1">
    <location>
        <begin position="231"/>
        <end position="260"/>
    </location>
</feature>
<dbReference type="Pfam" id="PF19656">
    <property type="entry name" value="DUF6159"/>
    <property type="match status" value="1"/>
</dbReference>
<evidence type="ECO:0000256" key="1">
    <source>
        <dbReference type="SAM" id="Phobius"/>
    </source>
</evidence>
<reference evidence="2" key="1">
    <citation type="submission" date="2020-05" db="EMBL/GenBank/DDBJ databases">
        <authorList>
            <person name="Chiriac C."/>
            <person name="Salcher M."/>
            <person name="Ghai R."/>
            <person name="Kavagutti S V."/>
        </authorList>
    </citation>
    <scope>NUCLEOTIDE SEQUENCE</scope>
</reference>
<gene>
    <name evidence="2" type="ORF">UFOPK3914_01676</name>
    <name evidence="3" type="ORF">UFOPK4354_00961</name>
</gene>
<dbReference type="InterPro" id="IPR046157">
    <property type="entry name" value="DUF6159"/>
</dbReference>
<feature type="transmembrane region" description="Helical" evidence="1">
    <location>
        <begin position="70"/>
        <end position="100"/>
    </location>
</feature>
<feature type="transmembrane region" description="Helical" evidence="1">
    <location>
        <begin position="24"/>
        <end position="50"/>
    </location>
</feature>
<evidence type="ECO:0000313" key="2">
    <source>
        <dbReference type="EMBL" id="CAB4992515.1"/>
    </source>
</evidence>
<dbReference type="EMBL" id="CAFBOG010000194">
    <property type="protein sequence ID" value="CAB4992515.1"/>
    <property type="molecule type" value="Genomic_DNA"/>
</dbReference>
<protein>
    <submittedName>
        <fullName evidence="2">Unannotated protein</fullName>
    </submittedName>
</protein>
<evidence type="ECO:0000313" key="3">
    <source>
        <dbReference type="EMBL" id="CAB5066434.1"/>
    </source>
</evidence>
<keyword evidence="1" id="KW-1133">Transmembrane helix</keyword>
<feature type="transmembrane region" description="Helical" evidence="1">
    <location>
        <begin position="148"/>
        <end position="177"/>
    </location>
</feature>
<proteinExistence type="predicted"/>
<name>A0A6J7NJM6_9ZZZZ</name>